<sequence length="56" mass="6536">IHELSRLIVLNQSYAVSTDISLFFLIHRYHMKVLNLLEITQCISNLYSSIQITDNI</sequence>
<protein>
    <submittedName>
        <fullName evidence="1">Uncharacterized protein</fullName>
    </submittedName>
</protein>
<feature type="non-terminal residue" evidence="1">
    <location>
        <position position="1"/>
    </location>
</feature>
<dbReference type="Proteomes" id="UP000007802">
    <property type="component" value="Unassembled WGS sequence"/>
</dbReference>
<feature type="non-terminal residue" evidence="1">
    <location>
        <position position="56"/>
    </location>
</feature>
<evidence type="ECO:0000313" key="1">
    <source>
        <dbReference type="EMBL" id="KMW69273.1"/>
    </source>
</evidence>
<reference evidence="1" key="1">
    <citation type="submission" date="2010-03" db="EMBL/GenBank/DDBJ databases">
        <title>Annotation of Blastomyces dermatitidis strain ATCC 18188.</title>
        <authorList>
            <consortium name="The Broad Institute Genome Sequencing Platform"/>
            <consortium name="Broad Institute Genome Sequencing Center for Infectious Disease."/>
            <person name="Cuomo C."/>
            <person name="Klein B."/>
            <person name="Sullivan T."/>
            <person name="Heitman J."/>
            <person name="Young S."/>
            <person name="Zeng Q."/>
            <person name="Gargeya S."/>
            <person name="Alvarado L."/>
            <person name="Berlin A.M."/>
            <person name="Chapman S.B."/>
            <person name="Chen Z."/>
            <person name="Freedman E."/>
            <person name="Gellesch M."/>
            <person name="Goldberg J."/>
            <person name="Griggs A."/>
            <person name="Gujja S."/>
            <person name="Heilman E."/>
            <person name="Heiman D."/>
            <person name="Howarth C."/>
            <person name="Mehta T."/>
            <person name="Neiman D."/>
            <person name="Pearson M."/>
            <person name="Roberts A."/>
            <person name="Saif S."/>
            <person name="Shea T."/>
            <person name="Shenoy N."/>
            <person name="Sisk P."/>
            <person name="Stolte C."/>
            <person name="Sykes S."/>
            <person name="White J."/>
            <person name="Yandava C."/>
            <person name="Haas B."/>
            <person name="Nusbaum C."/>
            <person name="Birren B."/>
        </authorList>
    </citation>
    <scope>NUCLEOTIDE SEQUENCE</scope>
    <source>
        <strain evidence="1">ATCC 18188</strain>
    </source>
</reference>
<dbReference type="AlphaFoldDB" id="A0A0J9ESM6"/>
<dbReference type="OrthoDB" id="4189864at2759"/>
<organism evidence="1">
    <name type="scientific">Ajellomyces dermatitidis (strain ATCC 18188 / CBS 674.68)</name>
    <name type="common">Blastomyces dermatitidis</name>
    <dbReference type="NCBI Taxonomy" id="653446"/>
    <lineage>
        <taxon>Eukaryota</taxon>
        <taxon>Fungi</taxon>
        <taxon>Dikarya</taxon>
        <taxon>Ascomycota</taxon>
        <taxon>Pezizomycotina</taxon>
        <taxon>Eurotiomycetes</taxon>
        <taxon>Eurotiomycetidae</taxon>
        <taxon>Onygenales</taxon>
        <taxon>Ajellomycetaceae</taxon>
        <taxon>Blastomyces</taxon>
    </lineage>
</organism>
<dbReference type="EMBL" id="GG749697">
    <property type="protein sequence ID" value="KMW69273.1"/>
    <property type="molecule type" value="Genomic_DNA"/>
</dbReference>
<accession>A0A0J9ESM6</accession>
<gene>
    <name evidence="1" type="ORF">BDDG_13435</name>
</gene>
<proteinExistence type="predicted"/>
<name>A0A0J9ESM6_AJEDA</name>